<gene>
    <name evidence="1" type="ORF">F1189_13935</name>
</gene>
<keyword evidence="2" id="KW-1185">Reference proteome</keyword>
<reference evidence="1 2" key="1">
    <citation type="submission" date="2019-09" db="EMBL/GenBank/DDBJ databases">
        <title>Genome sequence of Rhodovastum atsumiense, a diverse member of the Acetobacteraceae family of non-sulfur purple photosynthetic bacteria.</title>
        <authorList>
            <person name="Meyer T."/>
            <person name="Kyndt J."/>
        </authorList>
    </citation>
    <scope>NUCLEOTIDE SEQUENCE [LARGE SCALE GENOMIC DNA]</scope>
    <source>
        <strain evidence="1 2">DSM 21279</strain>
    </source>
</reference>
<evidence type="ECO:0008006" key="3">
    <source>
        <dbReference type="Google" id="ProtNLM"/>
    </source>
</evidence>
<sequence length="399" mass="44510">MALLIDFGDVPAAHCDDCIEELFKSLASDPHGDAERSMWAPHPNPLLAGHVEEVTRRFQRVLEALQDAFARALTGAPIGTLAKAEPWERWDATQFNAARLHLEAIEPAHYSLDDWLMLVDWLVQRYLPDGVVSDMAQYLTFRAQLAGKVQAEMERRGEHWPAPDLSSLAELIPHEFGELPARALSPVEQAVLRIAKAQAGIHITDVTENARAGMKRLVVEHTQAMLLGHKEGTTERLRQRLFDTFGNLNRDFRRIAITETGECCNTGFVAALKPGQRVRRVEAYRGACDFCRSINGKVFTVVAPDHEPKDGDKEVWIGKTNVGRSASPRKRVGGELVDREPEEMWWVACGTQHPHCRGSWAYVGEVRPGEDAEFGAWLDDLLAKHKRPAAREADAGQAP</sequence>
<accession>A0A5M6ITL2</accession>
<comment type="caution">
    <text evidence="1">The sequence shown here is derived from an EMBL/GenBank/DDBJ whole genome shotgun (WGS) entry which is preliminary data.</text>
</comment>
<protein>
    <recommendedName>
        <fullName evidence="3">Phage head morphogenesis domain-containing protein</fullName>
    </recommendedName>
</protein>
<proteinExistence type="predicted"/>
<evidence type="ECO:0000313" key="1">
    <source>
        <dbReference type="EMBL" id="KAA5611656.1"/>
    </source>
</evidence>
<dbReference type="OrthoDB" id="7256431at2"/>
<dbReference type="AlphaFoldDB" id="A0A5M6ITL2"/>
<evidence type="ECO:0000313" key="2">
    <source>
        <dbReference type="Proteomes" id="UP000325255"/>
    </source>
</evidence>
<organism evidence="1 2">
    <name type="scientific">Rhodovastum atsumiense</name>
    <dbReference type="NCBI Taxonomy" id="504468"/>
    <lineage>
        <taxon>Bacteria</taxon>
        <taxon>Pseudomonadati</taxon>
        <taxon>Pseudomonadota</taxon>
        <taxon>Alphaproteobacteria</taxon>
        <taxon>Acetobacterales</taxon>
        <taxon>Acetobacteraceae</taxon>
        <taxon>Rhodovastum</taxon>
    </lineage>
</organism>
<dbReference type="Proteomes" id="UP000325255">
    <property type="component" value="Unassembled WGS sequence"/>
</dbReference>
<name>A0A5M6ITL2_9PROT</name>
<dbReference type="RefSeq" id="WP_150041430.1">
    <property type="nucleotide sequence ID" value="NZ_OW485606.1"/>
</dbReference>
<dbReference type="EMBL" id="VWPK01000019">
    <property type="protein sequence ID" value="KAA5611656.1"/>
    <property type="molecule type" value="Genomic_DNA"/>
</dbReference>